<dbReference type="AlphaFoldDB" id="A0A3D8WTZ3"/>
<evidence type="ECO:0008006" key="4">
    <source>
        <dbReference type="Google" id="ProtNLM"/>
    </source>
</evidence>
<sequence>MKKLNKLLTVVFSFLLIALAFTTAANAEESKSKVYGKLKVELIFPTNLEDVEGTEEDKELLLSTGWKESLDGYVREYPLDNTKIIIDDKEYTTDSDGNFDIDLLKGKQYQMKIKHPAFEGQSIDIDTNKGDLYVEPEVKVNFMTFMEDPSEDVDNTSSEVADTSSANKITTMASSGAHTGGFNGETVIKDGGHTDATYKKNSYVTCNRFNGSLGDQKYYNKAAHKVKSGVNFSWSDCDWAVGDSASPCLSPTKGDYASDPNKRYCKSFSISISASSRCSIDIGHKALYHKHTSSKGPSGY</sequence>
<feature type="chain" id="PRO_5017634470" description="Carboxypeptidase regulatory-like domain-containing protein" evidence="1">
    <location>
        <begin position="28"/>
        <end position="300"/>
    </location>
</feature>
<dbReference type="RefSeq" id="WP_116078818.1">
    <property type="nucleotide sequence ID" value="NZ_CP187631.1"/>
</dbReference>
<name>A0A3D8WTZ3_PRIMG</name>
<evidence type="ECO:0000313" key="3">
    <source>
        <dbReference type="Proteomes" id="UP000256519"/>
    </source>
</evidence>
<dbReference type="Proteomes" id="UP000256519">
    <property type="component" value="Unassembled WGS sequence"/>
</dbReference>
<reference evidence="2 3" key="1">
    <citation type="journal article" date="2018" name="Appl. Environ. Microbiol.">
        <title>Antimicrobial susceptibility testing and tentative epidemiological cut-off values of five Bacillus species relevant for use as animal feed additives or for plant protection.</title>
        <authorList>
            <person name="Agerso Y."/>
            <person name="Stuer-Lauridsen B."/>
            <person name="Bjerre K."/>
            <person name="Jensen M.G."/>
            <person name="Johansen E."/>
            <person name="Bennedsen M."/>
            <person name="Brockmann E."/>
            <person name="Nielsen B."/>
        </authorList>
    </citation>
    <scope>NUCLEOTIDE SEQUENCE [LARGE SCALE GENOMIC DNA]</scope>
    <source>
        <strain evidence="2 3">CHCC20162</strain>
    </source>
</reference>
<proteinExistence type="predicted"/>
<evidence type="ECO:0000256" key="1">
    <source>
        <dbReference type="SAM" id="SignalP"/>
    </source>
</evidence>
<organism evidence="2 3">
    <name type="scientific">Priestia megaterium</name>
    <name type="common">Bacillus megaterium</name>
    <dbReference type="NCBI Taxonomy" id="1404"/>
    <lineage>
        <taxon>Bacteria</taxon>
        <taxon>Bacillati</taxon>
        <taxon>Bacillota</taxon>
        <taxon>Bacilli</taxon>
        <taxon>Bacillales</taxon>
        <taxon>Bacillaceae</taxon>
        <taxon>Priestia</taxon>
    </lineage>
</organism>
<protein>
    <recommendedName>
        <fullName evidence="4">Carboxypeptidase regulatory-like domain-containing protein</fullName>
    </recommendedName>
</protein>
<evidence type="ECO:0000313" key="2">
    <source>
        <dbReference type="EMBL" id="RDZ06422.1"/>
    </source>
</evidence>
<comment type="caution">
    <text evidence="2">The sequence shown here is derived from an EMBL/GenBank/DDBJ whole genome shotgun (WGS) entry which is preliminary data.</text>
</comment>
<gene>
    <name evidence="2" type="ORF">C3744_28785</name>
</gene>
<dbReference type="EMBL" id="PQWM01000067">
    <property type="protein sequence ID" value="RDZ06422.1"/>
    <property type="molecule type" value="Genomic_DNA"/>
</dbReference>
<keyword evidence="1" id="KW-0732">Signal</keyword>
<accession>A0A3D8WTZ3</accession>
<feature type="signal peptide" evidence="1">
    <location>
        <begin position="1"/>
        <end position="27"/>
    </location>
</feature>